<feature type="chain" id="PRO_5034397196" description="Ribonuclease A-domain domain-containing protein" evidence="5">
    <location>
        <begin position="23"/>
        <end position="151"/>
    </location>
</feature>
<dbReference type="InterPro" id="IPR001427">
    <property type="entry name" value="RNaseA"/>
</dbReference>
<dbReference type="GeneTree" id="ENSGT00950000185338"/>
<dbReference type="GO" id="GO:0003676">
    <property type="term" value="F:nucleic acid binding"/>
    <property type="evidence" value="ECO:0007669"/>
    <property type="project" value="InterPro"/>
</dbReference>
<protein>
    <recommendedName>
        <fullName evidence="6">Ribonuclease A-domain domain-containing protein</fullName>
    </recommendedName>
</protein>
<organism evidence="7 8">
    <name type="scientific">Chelonoidis abingdonii</name>
    <name type="common">Abingdon island giant tortoise</name>
    <name type="synonym">Testudo abingdonii</name>
    <dbReference type="NCBI Taxonomy" id="106734"/>
    <lineage>
        <taxon>Eukaryota</taxon>
        <taxon>Metazoa</taxon>
        <taxon>Chordata</taxon>
        <taxon>Craniata</taxon>
        <taxon>Vertebrata</taxon>
        <taxon>Euteleostomi</taxon>
        <taxon>Archelosauria</taxon>
        <taxon>Testudinata</taxon>
        <taxon>Testudines</taxon>
        <taxon>Cryptodira</taxon>
        <taxon>Durocryptodira</taxon>
        <taxon>Testudinoidea</taxon>
        <taxon>Testudinidae</taxon>
        <taxon>Chelonoidis</taxon>
    </lineage>
</organism>
<dbReference type="PANTHER" id="PTHR11437">
    <property type="entry name" value="RIBONUCLEASE"/>
    <property type="match status" value="1"/>
</dbReference>
<evidence type="ECO:0000313" key="7">
    <source>
        <dbReference type="Ensembl" id="ENSCABP00000018578.1"/>
    </source>
</evidence>
<keyword evidence="8" id="KW-1185">Reference proteome</keyword>
<dbReference type="InterPro" id="IPR036816">
    <property type="entry name" value="RNaseA-like_dom_sf"/>
</dbReference>
<reference evidence="7" key="1">
    <citation type="submission" date="2025-08" db="UniProtKB">
        <authorList>
            <consortium name="Ensembl"/>
        </authorList>
    </citation>
    <scope>IDENTIFICATION</scope>
</reference>
<evidence type="ECO:0000256" key="4">
    <source>
        <dbReference type="ARBA" id="ARBA00023157"/>
    </source>
</evidence>
<dbReference type="GO" id="GO:0004540">
    <property type="term" value="F:RNA nuclease activity"/>
    <property type="evidence" value="ECO:0007669"/>
    <property type="project" value="TreeGrafter"/>
</dbReference>
<dbReference type="GO" id="GO:0050830">
    <property type="term" value="P:defense response to Gram-positive bacterium"/>
    <property type="evidence" value="ECO:0007669"/>
    <property type="project" value="TreeGrafter"/>
</dbReference>
<evidence type="ECO:0000256" key="3">
    <source>
        <dbReference type="ARBA" id="ARBA00022525"/>
    </source>
</evidence>
<name>A0A8C0H8C6_CHEAB</name>
<comment type="similarity">
    <text evidence="2">Belongs to the pancreatic ribonuclease family.</text>
</comment>
<dbReference type="Pfam" id="PF00074">
    <property type="entry name" value="RnaseA"/>
    <property type="match status" value="1"/>
</dbReference>
<evidence type="ECO:0000256" key="5">
    <source>
        <dbReference type="SAM" id="SignalP"/>
    </source>
</evidence>
<dbReference type="Gene3D" id="3.10.130.10">
    <property type="entry name" value="Ribonuclease A-like domain"/>
    <property type="match status" value="1"/>
</dbReference>
<dbReference type="GO" id="GO:0005576">
    <property type="term" value="C:extracellular region"/>
    <property type="evidence" value="ECO:0007669"/>
    <property type="project" value="UniProtKB-SubCell"/>
</dbReference>
<dbReference type="PRINTS" id="PR00794">
    <property type="entry name" value="RIBONUCLEASE"/>
</dbReference>
<evidence type="ECO:0000313" key="8">
    <source>
        <dbReference type="Proteomes" id="UP000694404"/>
    </source>
</evidence>
<accession>A0A8C0H8C6</accession>
<evidence type="ECO:0000256" key="2">
    <source>
        <dbReference type="ARBA" id="ARBA00005600"/>
    </source>
</evidence>
<keyword evidence="5" id="KW-0732">Signal</keyword>
<dbReference type="AlphaFoldDB" id="A0A8C0H8C6"/>
<evidence type="ECO:0000259" key="6">
    <source>
        <dbReference type="SMART" id="SM00092"/>
    </source>
</evidence>
<evidence type="ECO:0000256" key="1">
    <source>
        <dbReference type="ARBA" id="ARBA00004613"/>
    </source>
</evidence>
<dbReference type="Proteomes" id="UP000694404">
    <property type="component" value="Unplaced"/>
</dbReference>
<dbReference type="InterPro" id="IPR023412">
    <property type="entry name" value="RNaseA_domain"/>
</dbReference>
<comment type="subcellular location">
    <subcellularLocation>
        <location evidence="1">Secreted</location>
    </subcellularLocation>
</comment>
<keyword evidence="4" id="KW-1015">Disulfide bond</keyword>
<dbReference type="SMART" id="SM00092">
    <property type="entry name" value="RNAse_Pc"/>
    <property type="match status" value="1"/>
</dbReference>
<reference evidence="7" key="2">
    <citation type="submission" date="2025-09" db="UniProtKB">
        <authorList>
            <consortium name="Ensembl"/>
        </authorList>
    </citation>
    <scope>IDENTIFICATION</scope>
</reference>
<feature type="signal peptide" evidence="5">
    <location>
        <begin position="1"/>
        <end position="22"/>
    </location>
</feature>
<feature type="domain" description="Ribonuclease A-domain" evidence="6">
    <location>
        <begin position="27"/>
        <end position="122"/>
    </location>
</feature>
<keyword evidence="3" id="KW-0964">Secreted</keyword>
<dbReference type="PANTHER" id="PTHR11437:SF10">
    <property type="entry name" value="ANGIOGENIN-RELATED"/>
    <property type="match status" value="1"/>
</dbReference>
<proteinExistence type="inferred from homology"/>
<dbReference type="Ensembl" id="ENSCABT00000020351.1">
    <property type="protein sequence ID" value="ENSCABP00000018578.1"/>
    <property type="gene ID" value="ENSCABG00000013733.1"/>
</dbReference>
<dbReference type="SUPFAM" id="SSF54076">
    <property type="entry name" value="RNase A-like"/>
    <property type="match status" value="1"/>
</dbReference>
<sequence>MAPRGSCPLLFLTLILLATCLAQNIVLPNSYERFVSEHVDFPKTTPPKGQSYCNVMMRRLSLTHPGCRPSNNFIHAPTRQVGAICSRSGIYVYPSLNQCDSLKAFLLTTCKLSQAGPWNLSLSFLTLLLLTIKHFPVSAEPVGVFGGLGAF</sequence>